<dbReference type="Proteomes" id="UP000077115">
    <property type="component" value="Unassembled WGS sequence"/>
</dbReference>
<dbReference type="PANTHER" id="PTHR23137">
    <property type="entry name" value="VESICLE TRANSPORT PROTEIN-RELATED"/>
    <property type="match status" value="1"/>
</dbReference>
<gene>
    <name evidence="10" type="ORF">BDEG_23248</name>
</gene>
<feature type="transmembrane region" description="Helical" evidence="8">
    <location>
        <begin position="146"/>
        <end position="167"/>
    </location>
</feature>
<evidence type="ECO:0000256" key="9">
    <source>
        <dbReference type="SAM" id="MobiDB-lite"/>
    </source>
</evidence>
<proteinExistence type="inferred from homology"/>
<reference evidence="10 11" key="1">
    <citation type="submission" date="2006-10" db="EMBL/GenBank/DDBJ databases">
        <title>The Genome Sequence of Batrachochytrium dendrobatidis JEL423.</title>
        <authorList>
            <consortium name="The Broad Institute Genome Sequencing Platform"/>
            <person name="Birren B."/>
            <person name="Lander E."/>
            <person name="Galagan J."/>
            <person name="Cuomo C."/>
            <person name="Devon K."/>
            <person name="Jaffe D."/>
            <person name="Butler J."/>
            <person name="Alvarez P."/>
            <person name="Gnerre S."/>
            <person name="Grabherr M."/>
            <person name="Kleber M."/>
            <person name="Mauceli E."/>
            <person name="Brockman W."/>
            <person name="Young S."/>
            <person name="LaButti K."/>
            <person name="Sykes S."/>
            <person name="DeCaprio D."/>
            <person name="Crawford M."/>
            <person name="Koehrsen M."/>
            <person name="Engels R."/>
            <person name="Montgomery P."/>
            <person name="Pearson M."/>
            <person name="Howarth C."/>
            <person name="Larson L."/>
            <person name="White J."/>
            <person name="O'Leary S."/>
            <person name="Kodira C."/>
            <person name="Zeng Q."/>
            <person name="Yandava C."/>
            <person name="Alvarado L."/>
            <person name="Longcore J."/>
            <person name="James T."/>
        </authorList>
    </citation>
    <scope>NUCLEOTIDE SEQUENCE [LARGE SCALE GENOMIC DNA]</scope>
    <source>
        <strain evidence="10 11">JEL423</strain>
    </source>
</reference>
<evidence type="ECO:0000256" key="4">
    <source>
        <dbReference type="ARBA" id="ARBA00022927"/>
    </source>
</evidence>
<keyword evidence="6 8" id="KW-0472">Membrane</keyword>
<dbReference type="Pfam" id="PF04178">
    <property type="entry name" value="Got1"/>
    <property type="match status" value="1"/>
</dbReference>
<name>A0A177WH13_BATDL</name>
<evidence type="ECO:0000256" key="3">
    <source>
        <dbReference type="ARBA" id="ARBA00022692"/>
    </source>
</evidence>
<evidence type="ECO:0000256" key="1">
    <source>
        <dbReference type="ARBA" id="ARBA00004141"/>
    </source>
</evidence>
<dbReference type="EMBL" id="DS022303">
    <property type="protein sequence ID" value="OAJ39397.1"/>
    <property type="molecule type" value="Genomic_DNA"/>
</dbReference>
<evidence type="ECO:0000256" key="8">
    <source>
        <dbReference type="RuleBase" id="RU363111"/>
    </source>
</evidence>
<evidence type="ECO:0000313" key="11">
    <source>
        <dbReference type="Proteomes" id="UP000077115"/>
    </source>
</evidence>
<keyword evidence="5 8" id="KW-1133">Transmembrane helix</keyword>
<evidence type="ECO:0000256" key="7">
    <source>
        <dbReference type="ARBA" id="ARBA00025800"/>
    </source>
</evidence>
<comment type="subcellular location">
    <subcellularLocation>
        <location evidence="8">Golgi apparatus membrane</location>
        <topology evidence="8">Multi-pass membrane protein</topology>
    </subcellularLocation>
    <subcellularLocation>
        <location evidence="1">Membrane</location>
        <topology evidence="1">Multi-pass membrane protein</topology>
    </subcellularLocation>
</comment>
<feature type="transmembrane region" description="Helical" evidence="8">
    <location>
        <begin position="179"/>
        <end position="198"/>
    </location>
</feature>
<dbReference type="PANTHER" id="PTHR23137:SF36">
    <property type="entry name" value="VESICLE TRANSPORT PROTEIN SFT2C"/>
    <property type="match status" value="1"/>
</dbReference>
<comment type="function">
    <text evidence="8">Nonessential protein required for the fusion of transport vesicles derived from the endocytic pathway with the Golgi complex.</text>
</comment>
<dbReference type="GO" id="GO:0015031">
    <property type="term" value="P:protein transport"/>
    <property type="evidence" value="ECO:0007669"/>
    <property type="project" value="UniProtKB-KW"/>
</dbReference>
<evidence type="ECO:0000256" key="5">
    <source>
        <dbReference type="ARBA" id="ARBA00022989"/>
    </source>
</evidence>
<evidence type="ECO:0000256" key="6">
    <source>
        <dbReference type="ARBA" id="ARBA00023136"/>
    </source>
</evidence>
<keyword evidence="2 8" id="KW-0813">Transport</keyword>
<accession>A0A177WH13</accession>
<reference evidence="10 11" key="2">
    <citation type="submission" date="2016-05" db="EMBL/GenBank/DDBJ databases">
        <title>Lineage-specific infection strategies underlie the spectrum of fungal disease in amphibians.</title>
        <authorList>
            <person name="Cuomo C.A."/>
            <person name="Farrer R.A."/>
            <person name="James T."/>
            <person name="Longcore J."/>
            <person name="Birren B."/>
        </authorList>
    </citation>
    <scope>NUCLEOTIDE SEQUENCE [LARGE SCALE GENOMIC DNA]</scope>
    <source>
        <strain evidence="10 11">JEL423</strain>
    </source>
</reference>
<dbReference type="VEuPathDB" id="FungiDB:BDEG_23248"/>
<evidence type="ECO:0000256" key="2">
    <source>
        <dbReference type="ARBA" id="ARBA00022448"/>
    </source>
</evidence>
<dbReference type="eggNOG" id="KOG2887">
    <property type="taxonomic scope" value="Eukaryota"/>
</dbReference>
<dbReference type="GO" id="GO:0000139">
    <property type="term" value="C:Golgi membrane"/>
    <property type="evidence" value="ECO:0007669"/>
    <property type="project" value="UniProtKB-SubCell"/>
</dbReference>
<feature type="transmembrane region" description="Helical" evidence="8">
    <location>
        <begin position="204"/>
        <end position="224"/>
    </location>
</feature>
<dbReference type="AlphaFoldDB" id="A0A177WH13"/>
<organism evidence="10 11">
    <name type="scientific">Batrachochytrium dendrobatidis (strain JEL423)</name>
    <dbReference type="NCBI Taxonomy" id="403673"/>
    <lineage>
        <taxon>Eukaryota</taxon>
        <taxon>Fungi</taxon>
        <taxon>Fungi incertae sedis</taxon>
        <taxon>Chytridiomycota</taxon>
        <taxon>Chytridiomycota incertae sedis</taxon>
        <taxon>Chytridiomycetes</taxon>
        <taxon>Rhizophydiales</taxon>
        <taxon>Rhizophydiales incertae sedis</taxon>
        <taxon>Batrachochytrium</taxon>
    </lineage>
</organism>
<dbReference type="OrthoDB" id="660759at2759"/>
<dbReference type="GO" id="GO:0016192">
    <property type="term" value="P:vesicle-mediated transport"/>
    <property type="evidence" value="ECO:0007669"/>
    <property type="project" value="InterPro"/>
</dbReference>
<protein>
    <recommendedName>
        <fullName evidence="8">Protein transport protein SFT2</fullName>
    </recommendedName>
</protein>
<evidence type="ECO:0000313" key="10">
    <source>
        <dbReference type="EMBL" id="OAJ39397.1"/>
    </source>
</evidence>
<keyword evidence="8" id="KW-0333">Golgi apparatus</keyword>
<sequence>MSSAERSFRESLQLFNAGSGGSAAPGSGRKNDTSVLNMDRTGHNASNDSIAMGSFSSFFSGSSNYPQGGSVDPEAQEGLLRSFQTRAQGALSSVGFGPRHPDTEFCGLTTFQRYVGFAFCMATAILCFMISLFTLPMVLISPGKFALTYTMGSLLFLFSFSFLNGLVAHLKHVFSLERLPFTASYMVSMAMTLFFSVVRPSYLLVIFFCIVQVVCLAWYVGSYLPGGVQSLRWMTRNTIGLPI</sequence>
<keyword evidence="4 8" id="KW-0653">Protein transport</keyword>
<dbReference type="InterPro" id="IPR011691">
    <property type="entry name" value="Vesicle_transpt_SFT2"/>
</dbReference>
<comment type="similarity">
    <text evidence="7 8">Belongs to the SFT2 family.</text>
</comment>
<keyword evidence="3 8" id="KW-0812">Transmembrane</keyword>
<dbReference type="STRING" id="403673.A0A177WH13"/>
<feature type="region of interest" description="Disordered" evidence="9">
    <location>
        <begin position="15"/>
        <end position="40"/>
    </location>
</feature>
<dbReference type="InterPro" id="IPR007305">
    <property type="entry name" value="Vesicle_transpt_Got1/SFT2"/>
</dbReference>
<feature type="transmembrane region" description="Helical" evidence="8">
    <location>
        <begin position="114"/>
        <end position="140"/>
    </location>
</feature>